<dbReference type="HOGENOM" id="CLU_111850_0_0_1"/>
<dbReference type="PhylomeDB" id="A7RHE6"/>
<dbReference type="GO" id="GO:0005634">
    <property type="term" value="C:nucleus"/>
    <property type="evidence" value="ECO:0000318"/>
    <property type="project" value="GO_Central"/>
</dbReference>
<protein>
    <submittedName>
        <fullName evidence="1">Uncharacterized protein</fullName>
    </submittedName>
</protein>
<evidence type="ECO:0000313" key="1">
    <source>
        <dbReference type="EMBL" id="EDO49335.1"/>
    </source>
</evidence>
<dbReference type="InParanoid" id="A7RHE6"/>
<dbReference type="GO" id="GO:0005737">
    <property type="term" value="C:cytoplasm"/>
    <property type="evidence" value="ECO:0000318"/>
    <property type="project" value="GO_Central"/>
</dbReference>
<dbReference type="InterPro" id="IPR029159">
    <property type="entry name" value="CA109-like"/>
</dbReference>
<keyword evidence="2" id="KW-1185">Reference proteome</keyword>
<accession>A7RHE6</accession>
<organism evidence="1 2">
    <name type="scientific">Nematostella vectensis</name>
    <name type="common">Starlet sea anemone</name>
    <dbReference type="NCBI Taxonomy" id="45351"/>
    <lineage>
        <taxon>Eukaryota</taxon>
        <taxon>Metazoa</taxon>
        <taxon>Cnidaria</taxon>
        <taxon>Anthozoa</taxon>
        <taxon>Hexacorallia</taxon>
        <taxon>Actiniaria</taxon>
        <taxon>Edwardsiidae</taxon>
        <taxon>Nematostella</taxon>
    </lineage>
</organism>
<dbReference type="OMA" id="AWERIMQ"/>
<dbReference type="EMBL" id="DS469510">
    <property type="protein sequence ID" value="EDO49335.1"/>
    <property type="molecule type" value="Genomic_DNA"/>
</dbReference>
<dbReference type="PANTHER" id="PTHR16234:SF5">
    <property type="entry name" value="AFG2-INTERACTING RIBOSOME MATURATION FACTOR"/>
    <property type="match status" value="1"/>
</dbReference>
<evidence type="ECO:0000313" key="2">
    <source>
        <dbReference type="Proteomes" id="UP000001593"/>
    </source>
</evidence>
<dbReference type="Proteomes" id="UP000001593">
    <property type="component" value="Unassembled WGS sequence"/>
</dbReference>
<proteinExistence type="predicted"/>
<dbReference type="AlphaFoldDB" id="A7RHE6"/>
<dbReference type="eggNOG" id="ENOG502S0VU">
    <property type="taxonomic scope" value="Eukaryota"/>
</dbReference>
<gene>
    <name evidence="1" type="ORF">NEMVEDRAFT_v1g238287</name>
</gene>
<dbReference type="Pfam" id="PF15011">
    <property type="entry name" value="CA109-like"/>
    <property type="match status" value="1"/>
</dbReference>
<dbReference type="PANTHER" id="PTHR16234">
    <property type="entry name" value="SIMILAR TO HYPOTHETICAL PROTEIN FLJ20508"/>
    <property type="match status" value="1"/>
</dbReference>
<dbReference type="STRING" id="45351.A7RHE6"/>
<name>A7RHE6_NEMVE</name>
<reference evidence="1 2" key="1">
    <citation type="journal article" date="2007" name="Science">
        <title>Sea anemone genome reveals ancestral eumetazoan gene repertoire and genomic organization.</title>
        <authorList>
            <person name="Putnam N.H."/>
            <person name="Srivastava M."/>
            <person name="Hellsten U."/>
            <person name="Dirks B."/>
            <person name="Chapman J."/>
            <person name="Salamov A."/>
            <person name="Terry A."/>
            <person name="Shapiro H."/>
            <person name="Lindquist E."/>
            <person name="Kapitonov V.V."/>
            <person name="Jurka J."/>
            <person name="Genikhovich G."/>
            <person name="Grigoriev I.V."/>
            <person name="Lucas S.M."/>
            <person name="Steele R.E."/>
            <person name="Finnerty J.R."/>
            <person name="Technau U."/>
            <person name="Martindale M.Q."/>
            <person name="Rokhsar D.S."/>
        </authorList>
    </citation>
    <scope>NUCLEOTIDE SEQUENCE [LARGE SCALE GENOMIC DNA]</scope>
    <source>
        <strain evidence="2">CH2 X CH6</strain>
    </source>
</reference>
<sequence>MPRSVILPNFMLVLKNEQFSTNLMDGYTACLRKLRKVFTSVEKQIVKADDALTHSNGLISSLLNLLEQLAACEKVSFDTEPLAHFGDLQGRLRFKLTSAIEPVLVKIHEDLNTIKEVASRFAEFRRSSFDVYNQHASKGNLSVAEAITAGPVCPSIASMLEWLQQLERMYAGLCEEKTEILEGITYNDLPQSQKELRRWKTQRNPLHLTAAMDQIRVFLADQKDA</sequence>